<name>A0ABQ6I588_9MICO</name>
<keyword evidence="6" id="KW-1185">Reference proteome</keyword>
<dbReference type="InterPro" id="IPR018239">
    <property type="entry name" value="DNA_ligase_AS"/>
</dbReference>
<sequence>MGGTFSTEFAAVEHVERMLSLDNAFNAEDMRAWADRVAKELGEDAARDVHYLCEVKIDGLAIALLYEGGRLVRAATRGDGRTGEDVTLNVRTITTIPQTLGGDPATHPHRIEIRGEVFFPVADFETLNAAQVEAGKAPFANPRNAAAGSLRQKDPRVTASRPLRMYAHGVGALQWEEGSTRSSSVSRRPTSSSSRGACRSRATTGW</sequence>
<protein>
    <recommendedName>
        <fullName evidence="4">NAD-dependent DNA ligase N-terminal domain-containing protein</fullName>
    </recommendedName>
</protein>
<evidence type="ECO:0000259" key="4">
    <source>
        <dbReference type="SMART" id="SM00532"/>
    </source>
</evidence>
<dbReference type="EMBL" id="BSUK01000001">
    <property type="protein sequence ID" value="GMA25293.1"/>
    <property type="molecule type" value="Genomic_DNA"/>
</dbReference>
<comment type="caution">
    <text evidence="5">The sequence shown here is derived from an EMBL/GenBank/DDBJ whole genome shotgun (WGS) entry which is preliminary data.</text>
</comment>
<evidence type="ECO:0000256" key="3">
    <source>
        <dbReference type="SAM" id="MobiDB-lite"/>
    </source>
</evidence>
<reference evidence="6" key="1">
    <citation type="journal article" date="2019" name="Int. J. Syst. Evol. Microbiol.">
        <title>The Global Catalogue of Microorganisms (GCM) 10K type strain sequencing project: providing services to taxonomists for standard genome sequencing and annotation.</title>
        <authorList>
            <consortium name="The Broad Institute Genomics Platform"/>
            <consortium name="The Broad Institute Genome Sequencing Center for Infectious Disease"/>
            <person name="Wu L."/>
            <person name="Ma J."/>
        </authorList>
    </citation>
    <scope>NUCLEOTIDE SEQUENCE [LARGE SCALE GENOMIC DNA]</scope>
    <source>
        <strain evidence="6">NBRC 106348</strain>
    </source>
</reference>
<feature type="region of interest" description="Disordered" evidence="3">
    <location>
        <begin position="175"/>
        <end position="206"/>
    </location>
</feature>
<dbReference type="SUPFAM" id="SSF56091">
    <property type="entry name" value="DNA ligase/mRNA capping enzyme, catalytic domain"/>
    <property type="match status" value="1"/>
</dbReference>
<evidence type="ECO:0000313" key="6">
    <source>
        <dbReference type="Proteomes" id="UP001157091"/>
    </source>
</evidence>
<dbReference type="InterPro" id="IPR013839">
    <property type="entry name" value="DNAligase_adenylation"/>
</dbReference>
<organism evidence="5 6">
    <name type="scientific">Luteimicrobium album</name>
    <dbReference type="NCBI Taxonomy" id="1054550"/>
    <lineage>
        <taxon>Bacteria</taxon>
        <taxon>Bacillati</taxon>
        <taxon>Actinomycetota</taxon>
        <taxon>Actinomycetes</taxon>
        <taxon>Micrococcales</taxon>
        <taxon>Luteimicrobium</taxon>
    </lineage>
</organism>
<evidence type="ECO:0000256" key="2">
    <source>
        <dbReference type="ARBA" id="ARBA00023204"/>
    </source>
</evidence>
<feature type="compositionally biased region" description="Low complexity" evidence="3">
    <location>
        <begin position="180"/>
        <end position="206"/>
    </location>
</feature>
<accession>A0ABQ6I588</accession>
<evidence type="ECO:0000313" key="5">
    <source>
        <dbReference type="EMBL" id="GMA25293.1"/>
    </source>
</evidence>
<dbReference type="SMART" id="SM00532">
    <property type="entry name" value="LIGANc"/>
    <property type="match status" value="1"/>
</dbReference>
<gene>
    <name evidence="5" type="ORF">GCM10025864_30520</name>
</gene>
<keyword evidence="1" id="KW-0227">DNA damage</keyword>
<proteinExistence type="predicted"/>
<evidence type="ECO:0000256" key="1">
    <source>
        <dbReference type="ARBA" id="ARBA00022763"/>
    </source>
</evidence>
<dbReference type="PROSITE" id="PS01055">
    <property type="entry name" value="DNA_LIGASE_N1"/>
    <property type="match status" value="1"/>
</dbReference>
<dbReference type="Pfam" id="PF01653">
    <property type="entry name" value="DNA_ligase_aden"/>
    <property type="match status" value="1"/>
</dbReference>
<dbReference type="InterPro" id="IPR013840">
    <property type="entry name" value="DNAligase_N"/>
</dbReference>
<feature type="domain" description="NAD-dependent DNA ligase N-terminal" evidence="4">
    <location>
        <begin position="2"/>
        <end position="206"/>
    </location>
</feature>
<keyword evidence="2" id="KW-0234">DNA repair</keyword>
<dbReference type="Gene3D" id="3.30.470.30">
    <property type="entry name" value="DNA ligase/mRNA capping enzyme"/>
    <property type="match status" value="1"/>
</dbReference>
<dbReference type="Proteomes" id="UP001157091">
    <property type="component" value="Unassembled WGS sequence"/>
</dbReference>